<accession>A0ABT2EVK4</accession>
<reference evidence="2" key="1">
    <citation type="submission" date="2022-08" db="EMBL/GenBank/DDBJ databases">
        <title>Genomic Encyclopedia of Type Strains, Phase V (KMG-V): Genome sequencing to study the core and pangenomes of soil and plant-associated prokaryotes.</title>
        <authorList>
            <person name="Whitman W."/>
        </authorList>
    </citation>
    <scope>NUCLEOTIDE SEQUENCE</scope>
    <source>
        <strain evidence="2">PS</strain>
    </source>
</reference>
<dbReference type="EMBL" id="JANUCQ010000002">
    <property type="protein sequence ID" value="MCS3921993.1"/>
    <property type="molecule type" value="Genomic_DNA"/>
</dbReference>
<proteinExistence type="predicted"/>
<name>A0ABT2EVK4_METVO</name>
<protein>
    <recommendedName>
        <fullName evidence="4">Tetratricopeptide repeat protein</fullName>
    </recommendedName>
</protein>
<comment type="caution">
    <text evidence="2">The sequence shown here is derived from an EMBL/GenBank/DDBJ whole genome shotgun (WGS) entry which is preliminary data.</text>
</comment>
<dbReference type="RefSeq" id="WP_259051080.1">
    <property type="nucleotide sequence ID" value="NZ_JANUCQ010000002.1"/>
</dbReference>
<keyword evidence="1" id="KW-0175">Coiled coil</keyword>
<sequence length="485" mass="59302">MEKYDELLKLQPSNESAVTGKVRIMMKYGKYEEARNLINNHNYFNTFNLSIQFYNAILYFLDNNTQKSKEIIQKMFLRDMTIYKPDDYFKDVLSNINYNVPEFEDLYIETKLERELSKDSHTQDHCKIKEYCKILYEHTNKIEYKNMYENLLEKENAIKNEYYQKLEQERLRLEQARFEKEAMARKVILEEIESLKKRLEYYYEDKDYENFEYVYSILKDNEKYQNFVDFNYLQNLKNNLINRLTEDKVNILRENIQLYYLKKDYENSTKYIDLLLNNNDYLNYISEEYYLNLKNKIYEEETKLFENNLKDALLDGNYIIALNNANILYQRTGINKYSEMVPELKLKKEEQLLNLKKQKITDEINYLNEDIRKYLSNKKYVKAIKCVNKLIMNENYVPHIDLERYKKLKDEITNLRINQEIDILKEEITLLESKKNYKKAVIKIDELLKNKKYGKFIDKNYYSNLKDEYLKNISQKKQKKKFRKK</sequence>
<gene>
    <name evidence="2" type="ORF">M2325_000678</name>
</gene>
<keyword evidence="3" id="KW-1185">Reference proteome</keyword>
<organism evidence="2 3">
    <name type="scientific">Methanococcus voltae PS</name>
    <dbReference type="NCBI Taxonomy" id="523842"/>
    <lineage>
        <taxon>Archaea</taxon>
        <taxon>Methanobacteriati</taxon>
        <taxon>Methanobacteriota</taxon>
        <taxon>Methanomada group</taxon>
        <taxon>Methanococci</taxon>
        <taxon>Methanococcales</taxon>
        <taxon>Methanococcaceae</taxon>
        <taxon>Methanococcus</taxon>
    </lineage>
</organism>
<evidence type="ECO:0008006" key="4">
    <source>
        <dbReference type="Google" id="ProtNLM"/>
    </source>
</evidence>
<evidence type="ECO:0000313" key="3">
    <source>
        <dbReference type="Proteomes" id="UP001140258"/>
    </source>
</evidence>
<dbReference type="Proteomes" id="UP001140258">
    <property type="component" value="Unassembled WGS sequence"/>
</dbReference>
<dbReference type="InterPro" id="IPR011990">
    <property type="entry name" value="TPR-like_helical_dom_sf"/>
</dbReference>
<dbReference type="Gene3D" id="1.25.40.10">
    <property type="entry name" value="Tetratricopeptide repeat domain"/>
    <property type="match status" value="1"/>
</dbReference>
<evidence type="ECO:0000256" key="1">
    <source>
        <dbReference type="SAM" id="Coils"/>
    </source>
</evidence>
<evidence type="ECO:0000313" key="2">
    <source>
        <dbReference type="EMBL" id="MCS3921993.1"/>
    </source>
</evidence>
<feature type="coiled-coil region" evidence="1">
    <location>
        <begin position="141"/>
        <end position="186"/>
    </location>
</feature>